<dbReference type="SUPFAM" id="SSF56601">
    <property type="entry name" value="beta-lactamase/transpeptidase-like"/>
    <property type="match status" value="1"/>
</dbReference>
<proteinExistence type="predicted"/>
<dbReference type="InterPro" id="IPR005311">
    <property type="entry name" value="PBP_dimer"/>
</dbReference>
<keyword evidence="4" id="KW-1133">Transmembrane helix</keyword>
<dbReference type="InterPro" id="IPR036138">
    <property type="entry name" value="PBP_dimer_sf"/>
</dbReference>
<keyword evidence="2" id="KW-0121">Carboxypeptidase</keyword>
<evidence type="ECO:0000259" key="6">
    <source>
        <dbReference type="Pfam" id="PF03717"/>
    </source>
</evidence>
<evidence type="ECO:0000256" key="1">
    <source>
        <dbReference type="ARBA" id="ARBA00004370"/>
    </source>
</evidence>
<dbReference type="GO" id="GO:0071555">
    <property type="term" value="P:cell wall organization"/>
    <property type="evidence" value="ECO:0007669"/>
    <property type="project" value="TreeGrafter"/>
</dbReference>
<sequence length="636" mass="71224">MYKSRFKIFFGIIIVSFFVILCKLFYVQIIEGGKFSGMSDSRRIRTVSIDTLRGTIYDRNGSVLAIDKHSFELTVPYAKLFNAFLCIKQNILPEVSVGKDKKITHNLCRKCHSDNVSWIERVAETLEISYADILEKTTNIVERVEKIKRVVEMKSEREIRIKEETVPHSLLSDLSWEDTAKFQVRLMDLPGIQIGGKPVRWYPGGDSASHIIGYVGKLDEKEIRAYNFKKRWFENLEESEEPESEYFVQKAISMNSLVGKSGIEKTYNSRLMGVPGEKFEEITLDTMRVDKLILERPSIPGNNIILTIDDRIQGVAENALGERKGSVVVMDPWSGEVLAMAAFPRYNLNTLNEDYSTLSKNPQKPFLNRPIQSVLPPGSVFKIVTAIAALEENKIDENTQFACYGSLKVGGSRFRCFSEYGHGLLNVEEAIQYSCNVFFFEVAKVLGGSLLKKWADKFGLGNTTNIDLAYEKKGNMPASKSMSQTVNLSIGQGAMLVTPIQATKMIAMVANGGWCINPYILQKLTTYNGKMIMDNEHTSAERIDVSEENMDVIKRSLRRVVTSGTAKKTGLGELRVAGKTGTTQTARDDINHAWFVGYAPFKNPKYCFTVAIEHTAGHGAEVAGPVVENLLTQLGL</sequence>
<name>A0A942A5C5_9BACT</name>
<dbReference type="InterPro" id="IPR001460">
    <property type="entry name" value="PCN-bd_Tpept"/>
</dbReference>
<organism evidence="7 8">
    <name type="scientific">Candidatus Scalindua arabica</name>
    <dbReference type="NCBI Taxonomy" id="1127984"/>
    <lineage>
        <taxon>Bacteria</taxon>
        <taxon>Pseudomonadati</taxon>
        <taxon>Planctomycetota</taxon>
        <taxon>Candidatus Brocadiia</taxon>
        <taxon>Candidatus Brocadiales</taxon>
        <taxon>Candidatus Scalinduaceae</taxon>
        <taxon>Candidatus Scalindua</taxon>
    </lineage>
</organism>
<feature type="domain" description="Penicillin-binding protein transpeptidase" evidence="5">
    <location>
        <begin position="325"/>
        <end position="631"/>
    </location>
</feature>
<keyword evidence="4" id="KW-0812">Transmembrane</keyword>
<feature type="domain" description="Penicillin-binding protein dimerisation" evidence="6">
    <location>
        <begin position="51"/>
        <end position="278"/>
    </location>
</feature>
<evidence type="ECO:0000313" key="7">
    <source>
        <dbReference type="EMBL" id="MBS1259274.1"/>
    </source>
</evidence>
<dbReference type="Gene3D" id="3.40.710.10">
    <property type="entry name" value="DD-peptidase/beta-lactamase superfamily"/>
    <property type="match status" value="1"/>
</dbReference>
<keyword evidence="2" id="KW-0378">Hydrolase</keyword>
<protein>
    <submittedName>
        <fullName evidence="7">Peptidoglycan D,D-transpeptidase MrdA</fullName>
    </submittedName>
</protein>
<keyword evidence="2" id="KW-0645">Protease</keyword>
<dbReference type="Proteomes" id="UP000722750">
    <property type="component" value="Unassembled WGS sequence"/>
</dbReference>
<comment type="subcellular location">
    <subcellularLocation>
        <location evidence="1">Membrane</location>
    </subcellularLocation>
</comment>
<dbReference type="Gene3D" id="3.90.1310.10">
    <property type="entry name" value="Penicillin-binding protein 2a (Domain 2)"/>
    <property type="match status" value="1"/>
</dbReference>
<comment type="caution">
    <text evidence="7">The sequence shown here is derived from an EMBL/GenBank/DDBJ whole genome shotgun (WGS) entry which is preliminary data.</text>
</comment>
<reference evidence="7" key="1">
    <citation type="journal article" date="2021" name="ISME J.">
        <title>Fine-scale metabolic discontinuity in a stratified prokaryote microbiome of a Red Sea deep halocline.</title>
        <authorList>
            <person name="Michoud G."/>
            <person name="Ngugi D.K."/>
            <person name="Barozzi A."/>
            <person name="Merlino G."/>
            <person name="Calleja M.L."/>
            <person name="Delgado-Huertas A."/>
            <person name="Moran X.A.G."/>
            <person name="Daffonchio D."/>
        </authorList>
    </citation>
    <scope>NUCLEOTIDE SEQUENCE</scope>
    <source>
        <strain evidence="7">SuakinDeep_MAG55_1</strain>
    </source>
</reference>
<feature type="transmembrane region" description="Helical" evidence="4">
    <location>
        <begin position="7"/>
        <end position="26"/>
    </location>
</feature>
<dbReference type="AlphaFoldDB" id="A0A942A5C5"/>
<evidence type="ECO:0000256" key="3">
    <source>
        <dbReference type="ARBA" id="ARBA00023136"/>
    </source>
</evidence>
<dbReference type="Pfam" id="PF03717">
    <property type="entry name" value="PBP_dimer"/>
    <property type="match status" value="1"/>
</dbReference>
<dbReference type="PANTHER" id="PTHR30627">
    <property type="entry name" value="PEPTIDOGLYCAN D,D-TRANSPEPTIDASE"/>
    <property type="match status" value="1"/>
</dbReference>
<evidence type="ECO:0000256" key="4">
    <source>
        <dbReference type="SAM" id="Phobius"/>
    </source>
</evidence>
<dbReference type="InterPro" id="IPR050515">
    <property type="entry name" value="Beta-lactam/transpept"/>
</dbReference>
<dbReference type="GO" id="GO:0008658">
    <property type="term" value="F:penicillin binding"/>
    <property type="evidence" value="ECO:0007669"/>
    <property type="project" value="InterPro"/>
</dbReference>
<evidence type="ECO:0000259" key="5">
    <source>
        <dbReference type="Pfam" id="PF00905"/>
    </source>
</evidence>
<evidence type="ECO:0000256" key="2">
    <source>
        <dbReference type="ARBA" id="ARBA00022645"/>
    </source>
</evidence>
<dbReference type="InterPro" id="IPR012338">
    <property type="entry name" value="Beta-lactam/transpept-like"/>
</dbReference>
<dbReference type="GO" id="GO:0005886">
    <property type="term" value="C:plasma membrane"/>
    <property type="evidence" value="ECO:0007669"/>
    <property type="project" value="TreeGrafter"/>
</dbReference>
<dbReference type="GO" id="GO:0004180">
    <property type="term" value="F:carboxypeptidase activity"/>
    <property type="evidence" value="ECO:0007669"/>
    <property type="project" value="UniProtKB-KW"/>
</dbReference>
<evidence type="ECO:0000313" key="8">
    <source>
        <dbReference type="Proteomes" id="UP000722750"/>
    </source>
</evidence>
<keyword evidence="3 4" id="KW-0472">Membrane</keyword>
<dbReference type="EMBL" id="JAANXD010000088">
    <property type="protein sequence ID" value="MBS1259274.1"/>
    <property type="molecule type" value="Genomic_DNA"/>
</dbReference>
<dbReference type="SUPFAM" id="SSF56519">
    <property type="entry name" value="Penicillin binding protein dimerisation domain"/>
    <property type="match status" value="1"/>
</dbReference>
<accession>A0A942A5C5</accession>
<gene>
    <name evidence="7" type="ORF">MAG551_02343</name>
</gene>
<dbReference type="Pfam" id="PF00905">
    <property type="entry name" value="Transpeptidase"/>
    <property type="match status" value="1"/>
</dbReference>